<keyword evidence="2" id="KW-1185">Reference proteome</keyword>
<dbReference type="EMBL" id="CP019937">
    <property type="protein sequence ID" value="ARO14811.1"/>
    <property type="molecule type" value="Genomic_DNA"/>
</dbReference>
<dbReference type="Proteomes" id="UP000242447">
    <property type="component" value="Chromosome"/>
</dbReference>
<dbReference type="GO" id="GO:0016491">
    <property type="term" value="F:oxidoreductase activity"/>
    <property type="evidence" value="ECO:0007669"/>
    <property type="project" value="UniProtKB-KW"/>
</dbReference>
<reference evidence="1 2" key="1">
    <citation type="submission" date="2017-02" db="EMBL/GenBank/DDBJ databases">
        <title>Ketogulonicigenium robustum SPU B003 Genome sequencing and assembly.</title>
        <authorList>
            <person name="Li Y."/>
            <person name="Liu L."/>
            <person name="Wang C."/>
            <person name="Zhang M."/>
            <person name="Zhang T."/>
            <person name="Zhang Y."/>
        </authorList>
    </citation>
    <scope>NUCLEOTIDE SEQUENCE [LARGE SCALE GENOMIC DNA]</scope>
    <source>
        <strain evidence="1 2">SPU_B003</strain>
    </source>
</reference>
<organism evidence="1 2">
    <name type="scientific">Ketogulonicigenium robustum</name>
    <dbReference type="NCBI Taxonomy" id="92947"/>
    <lineage>
        <taxon>Bacteria</taxon>
        <taxon>Pseudomonadati</taxon>
        <taxon>Pseudomonadota</taxon>
        <taxon>Alphaproteobacteria</taxon>
        <taxon>Rhodobacterales</taxon>
        <taxon>Roseobacteraceae</taxon>
        <taxon>Ketogulonicigenium</taxon>
    </lineage>
</organism>
<dbReference type="RefSeq" id="WP_085786302.1">
    <property type="nucleotide sequence ID" value="NZ_CP019937.1"/>
</dbReference>
<proteinExistence type="predicted"/>
<evidence type="ECO:0000313" key="2">
    <source>
        <dbReference type="Proteomes" id="UP000242447"/>
    </source>
</evidence>
<dbReference type="KEGG" id="kro:BVG79_01465"/>
<protein>
    <submittedName>
        <fullName evidence="1">NADH-ubiquinone oxidoreductase</fullName>
        <ecNumber evidence="1">1.6.99.3</ecNumber>
    </submittedName>
</protein>
<dbReference type="GO" id="GO:0045271">
    <property type="term" value="C:respiratory chain complex I"/>
    <property type="evidence" value="ECO:0007669"/>
    <property type="project" value="InterPro"/>
</dbReference>
<name>A0A1W6P077_9RHOB</name>
<dbReference type="STRING" id="92947.BVG79_01465"/>
<dbReference type="Pfam" id="PF05071">
    <property type="entry name" value="NDUFA12"/>
    <property type="match status" value="1"/>
</dbReference>
<sequence>MGILKTVSRLFTWWNGRTLNTQFFTWRMGVQVGKDGQGNIYYTDRARERRWVIYAGENDASVIPPAWHGWLHHSTNEIPTDVLAGLPAVANPTGSDAVWVPAGSILRKVPVVREDYEAWSPEAASKVQRA</sequence>
<dbReference type="NCBIfam" id="NF006040">
    <property type="entry name" value="PRK08183.1"/>
    <property type="match status" value="1"/>
</dbReference>
<keyword evidence="1" id="KW-0830">Ubiquinone</keyword>
<gene>
    <name evidence="1" type="ORF">BVG79_01465</name>
</gene>
<dbReference type="EC" id="1.6.99.3" evidence="1"/>
<evidence type="ECO:0000313" key="1">
    <source>
        <dbReference type="EMBL" id="ARO14811.1"/>
    </source>
</evidence>
<accession>A0A1W6P077</accession>
<dbReference type="PANTHER" id="PTHR12910:SF2">
    <property type="entry name" value="NADH DEHYDROGENASE [UBIQUINONE] 1 ALPHA SUBCOMPLEX SUBUNIT 12"/>
    <property type="match status" value="1"/>
</dbReference>
<dbReference type="GO" id="GO:0006979">
    <property type="term" value="P:response to oxidative stress"/>
    <property type="evidence" value="ECO:0007669"/>
    <property type="project" value="TreeGrafter"/>
</dbReference>
<dbReference type="AlphaFoldDB" id="A0A1W6P077"/>
<dbReference type="OrthoDB" id="9795340at2"/>
<keyword evidence="1" id="KW-0560">Oxidoreductase</keyword>
<dbReference type="InterPro" id="IPR007763">
    <property type="entry name" value="NDUFA12"/>
</dbReference>
<dbReference type="PANTHER" id="PTHR12910">
    <property type="entry name" value="NADH-UBIQUINONE OXIDOREDUCTASE SUBUNIT B17.2"/>
    <property type="match status" value="1"/>
</dbReference>